<dbReference type="Proteomes" id="UP000251800">
    <property type="component" value="Unassembled WGS sequence"/>
</dbReference>
<proteinExistence type="predicted"/>
<dbReference type="InterPro" id="IPR029058">
    <property type="entry name" value="AB_hydrolase_fold"/>
</dbReference>
<dbReference type="RefSeq" id="WP_109721216.1">
    <property type="nucleotide sequence ID" value="NZ_QEQK01000014.1"/>
</dbReference>
<dbReference type="SUPFAM" id="SSF53474">
    <property type="entry name" value="alpha/beta-Hydrolases"/>
    <property type="match status" value="1"/>
</dbReference>
<dbReference type="EMBL" id="QEQK01000014">
    <property type="protein sequence ID" value="PWN55065.1"/>
    <property type="molecule type" value="Genomic_DNA"/>
</dbReference>
<organism evidence="2 3">
    <name type="scientific">Abyssibacter profundi</name>
    <dbReference type="NCBI Taxonomy" id="2182787"/>
    <lineage>
        <taxon>Bacteria</taxon>
        <taxon>Pseudomonadati</taxon>
        <taxon>Pseudomonadota</taxon>
        <taxon>Gammaproteobacteria</taxon>
        <taxon>Chromatiales</taxon>
        <taxon>Oceanococcaceae</taxon>
        <taxon>Abyssibacter</taxon>
    </lineage>
</organism>
<evidence type="ECO:0000313" key="2">
    <source>
        <dbReference type="EMBL" id="PWN55065.1"/>
    </source>
</evidence>
<gene>
    <name evidence="2" type="ORF">DEH80_14420</name>
</gene>
<dbReference type="PANTHER" id="PTHR43798:SF33">
    <property type="entry name" value="HYDROLASE, PUTATIVE (AFU_ORTHOLOGUE AFUA_2G14860)-RELATED"/>
    <property type="match status" value="1"/>
</dbReference>
<accession>A0A383XR11</accession>
<evidence type="ECO:0000259" key="1">
    <source>
        <dbReference type="Pfam" id="PF00561"/>
    </source>
</evidence>
<dbReference type="InterPro" id="IPR000073">
    <property type="entry name" value="AB_hydrolase_1"/>
</dbReference>
<name>A0A383XR11_9GAMM</name>
<keyword evidence="2" id="KW-0378">Hydrolase</keyword>
<feature type="domain" description="AB hydrolase-1" evidence="1">
    <location>
        <begin position="35"/>
        <end position="280"/>
    </location>
</feature>
<dbReference type="Pfam" id="PF00561">
    <property type="entry name" value="Abhydrolase_1"/>
    <property type="match status" value="1"/>
</dbReference>
<dbReference type="PANTHER" id="PTHR43798">
    <property type="entry name" value="MONOACYLGLYCEROL LIPASE"/>
    <property type="match status" value="1"/>
</dbReference>
<dbReference type="OrthoDB" id="149912at2"/>
<evidence type="ECO:0000313" key="3">
    <source>
        <dbReference type="Proteomes" id="UP000251800"/>
    </source>
</evidence>
<keyword evidence="3" id="KW-1185">Reference proteome</keyword>
<dbReference type="InterPro" id="IPR050266">
    <property type="entry name" value="AB_hydrolase_sf"/>
</dbReference>
<sequence>MTAQPIEAASGARSHLLRIRGLRYHLWTWGSPERPLLVCCHGWLDTGGSWQFVARELAHRFHVVAPDWRGFGYSQWEGDHYWFPDYVADLDALVEAINPQGPVRLVGHSMGGQASSLFAGVRPDRVSRLALLDSLLLPDMAPELAPKRLGGWLDALRDPPAQRSYDSFEVLAERIARRNSRLTPARALAIAKVWGQRRPDGRIELLADPRHRMRNPILYRAAESYAVWQQVTAPTLFLDASDSPLMAAAGDEEMQRRRGCFRDHRRQVVPESGHMLHHDQPQAVAEALQAFFAD</sequence>
<dbReference type="GO" id="GO:0016020">
    <property type="term" value="C:membrane"/>
    <property type="evidence" value="ECO:0007669"/>
    <property type="project" value="TreeGrafter"/>
</dbReference>
<dbReference type="PRINTS" id="PR00111">
    <property type="entry name" value="ABHYDROLASE"/>
</dbReference>
<protein>
    <submittedName>
        <fullName evidence="2">Alpha/beta hydrolase</fullName>
    </submittedName>
</protein>
<reference evidence="2 3" key="1">
    <citation type="submission" date="2018-05" db="EMBL/GenBank/DDBJ databases">
        <title>Abyssibacter profundi OUC007T gen. nov., sp. nov, a marine bacterium isolated from seawater of the Mariana Trench.</title>
        <authorList>
            <person name="Zhou S."/>
        </authorList>
    </citation>
    <scope>NUCLEOTIDE SEQUENCE [LARGE SCALE GENOMIC DNA]</scope>
    <source>
        <strain evidence="2 3">OUC007</strain>
    </source>
</reference>
<comment type="caution">
    <text evidence="2">The sequence shown here is derived from an EMBL/GenBank/DDBJ whole genome shotgun (WGS) entry which is preliminary data.</text>
</comment>
<dbReference type="GO" id="GO:0016787">
    <property type="term" value="F:hydrolase activity"/>
    <property type="evidence" value="ECO:0007669"/>
    <property type="project" value="UniProtKB-KW"/>
</dbReference>
<dbReference type="AlphaFoldDB" id="A0A383XR11"/>
<dbReference type="Gene3D" id="3.40.50.1820">
    <property type="entry name" value="alpha/beta hydrolase"/>
    <property type="match status" value="1"/>
</dbReference>